<protein>
    <submittedName>
        <fullName evidence="2">Uncharacterized protein</fullName>
    </submittedName>
</protein>
<organism evidence="2 3">
    <name type="scientific">Spirosoma terrae</name>
    <dbReference type="NCBI Taxonomy" id="1968276"/>
    <lineage>
        <taxon>Bacteria</taxon>
        <taxon>Pseudomonadati</taxon>
        <taxon>Bacteroidota</taxon>
        <taxon>Cytophagia</taxon>
        <taxon>Cytophagales</taxon>
        <taxon>Cytophagaceae</taxon>
        <taxon>Spirosoma</taxon>
    </lineage>
</organism>
<dbReference type="Proteomes" id="UP000474175">
    <property type="component" value="Unassembled WGS sequence"/>
</dbReference>
<dbReference type="AlphaFoldDB" id="A0A6L9LGX0"/>
<accession>A0A6L9LGX0</accession>
<dbReference type="EMBL" id="JAAFZH010000015">
    <property type="protein sequence ID" value="NDU98153.1"/>
    <property type="molecule type" value="Genomic_DNA"/>
</dbReference>
<dbReference type="PROSITE" id="PS51257">
    <property type="entry name" value="PROKAR_LIPOPROTEIN"/>
    <property type="match status" value="1"/>
</dbReference>
<keyword evidence="1" id="KW-0732">Signal</keyword>
<gene>
    <name evidence="2" type="ORF">GK108_24935</name>
</gene>
<evidence type="ECO:0000313" key="3">
    <source>
        <dbReference type="Proteomes" id="UP000474175"/>
    </source>
</evidence>
<dbReference type="RefSeq" id="WP_163954287.1">
    <property type="nucleotide sequence ID" value="NZ_JAAFZH010000015.1"/>
</dbReference>
<reference evidence="2 3" key="1">
    <citation type="submission" date="2020-02" db="EMBL/GenBank/DDBJ databases">
        <title>Draft genome sequence of two Spirosoma agri KCTC 52727 and Spirosoma terrae KCTC 52035.</title>
        <authorList>
            <person name="Rojas J."/>
            <person name="Ambika Manirajan B."/>
            <person name="Suarez C."/>
            <person name="Ratering S."/>
            <person name="Schnell S."/>
        </authorList>
    </citation>
    <scope>NUCLEOTIDE SEQUENCE [LARGE SCALE GENOMIC DNA]</scope>
    <source>
        <strain evidence="2 3">KCTC 52035</strain>
    </source>
</reference>
<feature type="chain" id="PRO_5026804804" evidence="1">
    <location>
        <begin position="24"/>
        <end position="236"/>
    </location>
</feature>
<comment type="caution">
    <text evidence="2">The sequence shown here is derived from an EMBL/GenBank/DDBJ whole genome shotgun (WGS) entry which is preliminary data.</text>
</comment>
<evidence type="ECO:0000313" key="2">
    <source>
        <dbReference type="EMBL" id="NDU98153.1"/>
    </source>
</evidence>
<keyword evidence="3" id="KW-1185">Reference proteome</keyword>
<sequence length="236" mass="26268">MSIRFCHSLLTIALPLLTLASCAKHTTLVAEMTPRALKAVNLEETISRRDEVMMAYSMISYDAKNKPVSVVNGGWGVASMQKDQLIALQKAGSTKALPIHLELPRNGRLVASIVLIEVDDYNRAKQALERIRRIHNIVSGPASLLLTATEVLTPLKYVTAGLVASGIGLQLLDHFDTDDLLGQSSIEVNEAYLRKKKQRFVHVPAVFSGRNLRDNFEYKLDYDVTLKTMKIQPVRQ</sequence>
<evidence type="ECO:0000256" key="1">
    <source>
        <dbReference type="SAM" id="SignalP"/>
    </source>
</evidence>
<name>A0A6L9LGX0_9BACT</name>
<proteinExistence type="predicted"/>
<feature type="signal peptide" evidence="1">
    <location>
        <begin position="1"/>
        <end position="23"/>
    </location>
</feature>